<evidence type="ECO:0000256" key="1">
    <source>
        <dbReference type="ARBA" id="ARBA00022737"/>
    </source>
</evidence>
<dbReference type="InterPro" id="IPR044244">
    <property type="entry name" value="TTC27/Emw1"/>
</dbReference>
<dbReference type="GO" id="GO:0180022">
    <property type="term" value="C:RQC-trigger complex"/>
    <property type="evidence" value="ECO:0007669"/>
    <property type="project" value="InterPro"/>
</dbReference>
<feature type="compositionally biased region" description="Basic and acidic residues" evidence="4">
    <location>
        <begin position="1507"/>
        <end position="1519"/>
    </location>
</feature>
<keyword evidence="2 3" id="KW-0802">TPR repeat</keyword>
<reference evidence="6" key="1">
    <citation type="submission" date="2020-10" db="EMBL/GenBank/DDBJ databases">
        <title>Genome Sequence of Monilinia vaccinii-corymbosi Sheds Light on Mummy Berry Disease Infection of Blueberry and Mating Type.</title>
        <authorList>
            <person name="Yow A.G."/>
            <person name="Zhang Y."/>
            <person name="Bansal K."/>
            <person name="Eacker S.M."/>
            <person name="Sullivan S."/>
            <person name="Liachko I."/>
            <person name="Cubeta M.A."/>
            <person name="Rollins J.A."/>
            <person name="Ashrafi H."/>
        </authorList>
    </citation>
    <scope>NUCLEOTIDE SEQUENCE</scope>
    <source>
        <strain evidence="6">RL-1</strain>
    </source>
</reference>
<evidence type="ECO:0000313" key="7">
    <source>
        <dbReference type="Proteomes" id="UP000672032"/>
    </source>
</evidence>
<feature type="domain" description="TRIP4/RQT4 C2HC5-type zinc finger" evidence="5">
    <location>
        <begin position="1208"/>
        <end position="1260"/>
    </location>
</feature>
<evidence type="ECO:0000259" key="5">
    <source>
        <dbReference type="Pfam" id="PF06221"/>
    </source>
</evidence>
<feature type="compositionally biased region" description="Polar residues" evidence="4">
    <location>
        <begin position="1146"/>
        <end position="1161"/>
    </location>
</feature>
<protein>
    <recommendedName>
        <fullName evidence="5">TRIP4/RQT4 C2HC5-type zinc finger domain-containing protein</fullName>
    </recommendedName>
</protein>
<feature type="region of interest" description="Disordered" evidence="4">
    <location>
        <begin position="1452"/>
        <end position="1519"/>
    </location>
</feature>
<feature type="compositionally biased region" description="Basic and acidic residues" evidence="4">
    <location>
        <begin position="1454"/>
        <end position="1467"/>
    </location>
</feature>
<feature type="compositionally biased region" description="Basic and acidic residues" evidence="4">
    <location>
        <begin position="1086"/>
        <end position="1095"/>
    </location>
</feature>
<evidence type="ECO:0000313" key="6">
    <source>
        <dbReference type="EMBL" id="QSZ28507.1"/>
    </source>
</evidence>
<evidence type="ECO:0000256" key="2">
    <source>
        <dbReference type="ARBA" id="ARBA00022803"/>
    </source>
</evidence>
<feature type="compositionally biased region" description="Low complexity" evidence="4">
    <location>
        <begin position="1028"/>
        <end position="1050"/>
    </location>
</feature>
<dbReference type="InterPro" id="IPR009349">
    <property type="entry name" value="TRIP4/RQT4_C2HC5_Znf"/>
</dbReference>
<organism evidence="6 7">
    <name type="scientific">Monilinia vaccinii-corymbosi</name>
    <dbReference type="NCBI Taxonomy" id="61207"/>
    <lineage>
        <taxon>Eukaryota</taxon>
        <taxon>Fungi</taxon>
        <taxon>Dikarya</taxon>
        <taxon>Ascomycota</taxon>
        <taxon>Pezizomycotina</taxon>
        <taxon>Leotiomycetes</taxon>
        <taxon>Helotiales</taxon>
        <taxon>Sclerotiniaceae</taxon>
        <taxon>Monilinia</taxon>
    </lineage>
</organism>
<evidence type="ECO:0000256" key="3">
    <source>
        <dbReference type="PROSITE-ProRule" id="PRU00339"/>
    </source>
</evidence>
<feature type="region of interest" description="Disordered" evidence="4">
    <location>
        <begin position="1022"/>
        <end position="1173"/>
    </location>
</feature>
<dbReference type="Pfam" id="PF06221">
    <property type="entry name" value="zf-C2HC5"/>
    <property type="match status" value="1"/>
</dbReference>
<dbReference type="Gene3D" id="1.25.40.10">
    <property type="entry name" value="Tetratricopeptide repeat domain"/>
    <property type="match status" value="1"/>
</dbReference>
<dbReference type="GO" id="GO:0072344">
    <property type="term" value="P:rescue of stalled ribosome"/>
    <property type="evidence" value="ECO:0007669"/>
    <property type="project" value="InterPro"/>
</dbReference>
<dbReference type="GO" id="GO:0008270">
    <property type="term" value="F:zinc ion binding"/>
    <property type="evidence" value="ECO:0007669"/>
    <property type="project" value="InterPro"/>
</dbReference>
<dbReference type="PANTHER" id="PTHR16193:SF0">
    <property type="entry name" value="TETRATRICOPEPTIDE REPEAT PROTEIN 27"/>
    <property type="match status" value="1"/>
</dbReference>
<keyword evidence="1" id="KW-0677">Repeat</keyword>
<dbReference type="InterPro" id="IPR011990">
    <property type="entry name" value="TPR-like_helical_dom_sf"/>
</dbReference>
<feature type="region of interest" description="Disordered" evidence="4">
    <location>
        <begin position="1267"/>
        <end position="1302"/>
    </location>
</feature>
<dbReference type="InterPro" id="IPR019734">
    <property type="entry name" value="TPR_rpt"/>
</dbReference>
<name>A0A8A3P8M0_9HELO</name>
<dbReference type="PANTHER" id="PTHR16193">
    <property type="entry name" value="TETRATRICOPEPTIDE REPEAT PROTEIN 27"/>
    <property type="match status" value="1"/>
</dbReference>
<gene>
    <name evidence="6" type="ORF">DSL72_003004</name>
</gene>
<dbReference type="SMART" id="SM00028">
    <property type="entry name" value="TPR"/>
    <property type="match status" value="2"/>
</dbReference>
<dbReference type="GO" id="GO:0005634">
    <property type="term" value="C:nucleus"/>
    <property type="evidence" value="ECO:0007669"/>
    <property type="project" value="InterPro"/>
</dbReference>
<proteinExistence type="predicted"/>
<feature type="region of interest" description="Disordered" evidence="4">
    <location>
        <begin position="295"/>
        <end position="325"/>
    </location>
</feature>
<feature type="compositionally biased region" description="Polar residues" evidence="4">
    <location>
        <begin position="309"/>
        <end position="325"/>
    </location>
</feature>
<evidence type="ECO:0000256" key="4">
    <source>
        <dbReference type="SAM" id="MobiDB-lite"/>
    </source>
</evidence>
<dbReference type="PROSITE" id="PS50005">
    <property type="entry name" value="TPR"/>
    <property type="match status" value="1"/>
</dbReference>
<sequence>MSFASDLSTGGKGGTLDALLFNLEQLKQLEAVSEIVTNHLNGDYKAVLRTPTAQILIQILAENVHLSKEEQTLALKDANLQNREVILYTFITGLAAFNAFLQTNVTGPSVDFGDVFQSSEWNARELREKCLRSLDVDGVSVYQYIPKVELFCLARYIFTIVFPRRSWVKTWDCKWMRIRINAYHQRLLSGYSMHGRMSDSTVLQDLIENDLEDLEGEVFAEEGAFGTDAKVMFLLEKAQIYIVEGLDLKARENVKKASEVSGFEYALSGALGKRTKFQQNDISQLVVFAKSRDDAASGETGDLSKNAKENTQSSSEPQESRTNVPQALELNDDTLLESIEFAKTPSDKVDNSNLPAALAGMKPDEQPQLDPLDQITLLTEATLKDTLSPLDKLNSEEILPYAVRVLSDKPTNWQIYTQALLVRSRIEAHRSRTQERSVLQLQVIVDQIIADTQASTELTDADGIPQIQVTSFLPRAKPGESAPVTERLRYVNQLNTPTRWEIETELAFAWSNAGSLVSALEIFKRLKMWAEVALCYHSVAQEDKARQIIRRQLYYSSKGPEMDKYDIDAEAVIKEEWNGEMRSPPPPHAPRLWCILGDLDQDPTCWQRAWEISKNRYARAQRTLGDYYTRQNDLPAAREAYLASVVVNRQNNDTWSRLGDIDLKTGNWDGAVIAFQQSIMIDDTDAKTYSNLGSALLSKHDELVSLNKIVQHEQASTDIPDDEEIDFDTLKLDKGDKSNDPKEILRQALMSYKRGAAIAHDNWKIWDNVITIATRMAPPAFPEILMGLRNILRIRAPNVGEYAIDIDILGSLVTEVVSRDKTEEVGSSGEGTGIWIPKRGTLARAVIEMVDRDIIPLITKRVELYEMVEKLRLWQRDHKGALDAAEKAWRMSMNEEGWLEKEEGWMQVVGATERLVGAYENFGDEGRWKGKARSAVRGVMAPTRLKTPVHLNSSIFPATYCHTESLIMSFAQLQRLLPLPEEDLKQVLNYANTLSKAAAAEHFNNLLGESPGSIEFISSFNSRRQDPTAKSAQTQPQTQPQASAQASTSTGVPKSTRGPKKKKAPIHTPAPRQVQDTYAGQGTAYKKKDEDDYVSRKSTPGLSPSPASSNAFALDSTPSAIQTPIPRHPPSTAGFLISDFGKKPKSSTSSRVASQNASRNASPAPKTKINITGGNAMHGASTVLSDLDAAIRTLEISTNSSLSTDPTKRKCNCIATRHPLLAAAPNCLSCGKVICVKEGFGPCTFCGSAILGKDEIQSMIRTLKEERGQEKMRLDASSHRRAEVSRTPASFTQPKSLDMTPAEQKAKEHRDRLLGFQAQNAKRTTVRDEAADFDTSLAASVAVGGGSGMGGMWASPAERAKELKRQQRVLAEQEWNAKPEYEKRRQVVSVDLVGGKILKMMAKIEAPKFESDGEEQEEDYPVAERARGMSEGGGTFSRNPLLGGLIKPVWKAGKGKEKEAHGERGTEADDDAYTRKKKAWRRVQDDMDDNEDIILNGGAFGGSEEEENRRESAEEHAIG</sequence>
<dbReference type="EMBL" id="CP063405">
    <property type="protein sequence ID" value="QSZ28507.1"/>
    <property type="molecule type" value="Genomic_DNA"/>
</dbReference>
<dbReference type="OrthoDB" id="1936594at2759"/>
<dbReference type="SUPFAM" id="SSF48452">
    <property type="entry name" value="TPR-like"/>
    <property type="match status" value="1"/>
</dbReference>
<feature type="region of interest" description="Disordered" evidence="4">
    <location>
        <begin position="342"/>
        <end position="368"/>
    </location>
</feature>
<dbReference type="Proteomes" id="UP000672032">
    <property type="component" value="Chromosome 1"/>
</dbReference>
<feature type="compositionally biased region" description="Basic and acidic residues" evidence="4">
    <location>
        <begin position="1267"/>
        <end position="1284"/>
    </location>
</feature>
<feature type="repeat" description="TPR" evidence="3">
    <location>
        <begin position="652"/>
        <end position="685"/>
    </location>
</feature>
<accession>A0A8A3P8M0</accession>
<keyword evidence="7" id="KW-1185">Reference proteome</keyword>
<feature type="compositionally biased region" description="Polar residues" evidence="4">
    <location>
        <begin position="1096"/>
        <end position="1122"/>
    </location>
</feature>